<evidence type="ECO:0000259" key="8">
    <source>
        <dbReference type="Pfam" id="PF01709"/>
    </source>
</evidence>
<keyword evidence="5 6" id="KW-0804">Transcription</keyword>
<protein>
    <recommendedName>
        <fullName evidence="6">Probable transcriptional regulatory protein A2Z42_03055</fullName>
    </recommendedName>
</protein>
<dbReference type="InterPro" id="IPR017856">
    <property type="entry name" value="Integrase-like_N"/>
</dbReference>
<dbReference type="InterPro" id="IPR026564">
    <property type="entry name" value="Transcrip_reg_TACO1-like_dom3"/>
</dbReference>
<dbReference type="Gene3D" id="1.10.10.200">
    <property type="match status" value="1"/>
</dbReference>
<reference evidence="10 11" key="1">
    <citation type="journal article" date="2016" name="Nat. Commun.">
        <title>Thousands of microbial genomes shed light on interconnected biogeochemical processes in an aquifer system.</title>
        <authorList>
            <person name="Anantharaman K."/>
            <person name="Brown C.T."/>
            <person name="Hug L.A."/>
            <person name="Sharon I."/>
            <person name="Castelle C.J."/>
            <person name="Probst A.J."/>
            <person name="Thomas B.C."/>
            <person name="Singh A."/>
            <person name="Wilkins M.J."/>
            <person name="Karaoz U."/>
            <person name="Brodie E.L."/>
            <person name="Williams K.H."/>
            <person name="Hubbard S.S."/>
            <person name="Banfield J.F."/>
        </authorList>
    </citation>
    <scope>NUCLEOTIDE SEQUENCE [LARGE SCALE GENOMIC DNA]</scope>
</reference>
<dbReference type="InterPro" id="IPR029072">
    <property type="entry name" value="YebC-like"/>
</dbReference>
<accession>A0A1G1WII5</accession>
<comment type="similarity">
    <text evidence="1 6">Belongs to the TACO1 family.</text>
</comment>
<dbReference type="GO" id="GO:0003677">
    <property type="term" value="F:DNA binding"/>
    <property type="evidence" value="ECO:0007669"/>
    <property type="project" value="UniProtKB-UniRule"/>
</dbReference>
<name>A0A1G1WII5_9BACT</name>
<evidence type="ECO:0000256" key="3">
    <source>
        <dbReference type="ARBA" id="ARBA00023015"/>
    </source>
</evidence>
<gene>
    <name evidence="10" type="ORF">A2Z42_03055</name>
</gene>
<dbReference type="PANTHER" id="PTHR12532:SF6">
    <property type="entry name" value="TRANSCRIPTIONAL REGULATORY PROTEIN YEBC-RELATED"/>
    <property type="match status" value="1"/>
</dbReference>
<dbReference type="AlphaFoldDB" id="A0A1G1WII5"/>
<dbReference type="Pfam" id="PF20772">
    <property type="entry name" value="TACO1_YebC_N"/>
    <property type="match status" value="1"/>
</dbReference>
<dbReference type="GO" id="GO:0006355">
    <property type="term" value="P:regulation of DNA-templated transcription"/>
    <property type="evidence" value="ECO:0007669"/>
    <property type="project" value="UniProtKB-UniRule"/>
</dbReference>
<organism evidence="10 11">
    <name type="scientific">Candidatus Woykebacteria bacterium RBG_19FT_COMBO_43_10</name>
    <dbReference type="NCBI Taxonomy" id="1802598"/>
    <lineage>
        <taxon>Bacteria</taxon>
        <taxon>Candidatus Woykeibacteriota</taxon>
    </lineage>
</organism>
<dbReference type="InterPro" id="IPR049083">
    <property type="entry name" value="TACO1_YebC_N"/>
</dbReference>
<dbReference type="Proteomes" id="UP000176645">
    <property type="component" value="Unassembled WGS sequence"/>
</dbReference>
<sequence length="252" mass="27282">MSGHSKWSTIKRQKGATDARRGAAFTKAANAITLAAREGGVDPETNFKLRLAVEAAKRANMPKENIERAIKRAIGEAKDGQRLEEIVYEGFGPAGVGIVVEAVTDNKQRTAQEVRSAFERGGGRLSGSGSVSHFFNPVGEIVVKFSDDLGVDHIVLTAADAGADDVEAEKNEAIVYCKVTNLGEVKSNLEKSGLEVVETKLSRKPSSVIEISDEQQASSILSLVNKLDDLQDVQRVYVNFDIPEDVLQREMP</sequence>
<evidence type="ECO:0000259" key="9">
    <source>
        <dbReference type="Pfam" id="PF20772"/>
    </source>
</evidence>
<evidence type="ECO:0000313" key="11">
    <source>
        <dbReference type="Proteomes" id="UP000176645"/>
    </source>
</evidence>
<feature type="domain" description="TACO1/YebC-like second and third" evidence="8">
    <location>
        <begin position="83"/>
        <end position="240"/>
    </location>
</feature>
<evidence type="ECO:0000256" key="6">
    <source>
        <dbReference type="HAMAP-Rule" id="MF_00693"/>
    </source>
</evidence>
<dbReference type="NCBIfam" id="TIGR01033">
    <property type="entry name" value="YebC/PmpR family DNA-binding transcriptional regulator"/>
    <property type="match status" value="1"/>
</dbReference>
<dbReference type="InterPro" id="IPR002876">
    <property type="entry name" value="Transcrip_reg_TACO1-like"/>
</dbReference>
<comment type="caution">
    <text evidence="10">The sequence shown here is derived from an EMBL/GenBank/DDBJ whole genome shotgun (WGS) entry which is preliminary data.</text>
</comment>
<dbReference type="InterPro" id="IPR048300">
    <property type="entry name" value="TACO1_YebC-like_2nd/3rd_dom"/>
</dbReference>
<dbReference type="FunFam" id="1.10.10.200:FF:000002">
    <property type="entry name" value="Probable transcriptional regulatory protein CLM62_37755"/>
    <property type="match status" value="1"/>
</dbReference>
<evidence type="ECO:0000256" key="5">
    <source>
        <dbReference type="ARBA" id="ARBA00023163"/>
    </source>
</evidence>
<evidence type="ECO:0000256" key="1">
    <source>
        <dbReference type="ARBA" id="ARBA00008724"/>
    </source>
</evidence>
<dbReference type="GO" id="GO:0005829">
    <property type="term" value="C:cytosol"/>
    <property type="evidence" value="ECO:0007669"/>
    <property type="project" value="TreeGrafter"/>
</dbReference>
<dbReference type="NCBIfam" id="NF009044">
    <property type="entry name" value="PRK12378.1"/>
    <property type="match status" value="1"/>
</dbReference>
<evidence type="ECO:0000256" key="4">
    <source>
        <dbReference type="ARBA" id="ARBA00023125"/>
    </source>
</evidence>
<dbReference type="SUPFAM" id="SSF75625">
    <property type="entry name" value="YebC-like"/>
    <property type="match status" value="1"/>
</dbReference>
<proteinExistence type="inferred from homology"/>
<dbReference type="Pfam" id="PF01709">
    <property type="entry name" value="Transcrip_reg"/>
    <property type="match status" value="1"/>
</dbReference>
<keyword evidence="2 6" id="KW-0963">Cytoplasm</keyword>
<dbReference type="Gene3D" id="3.30.70.980">
    <property type="match status" value="2"/>
</dbReference>
<feature type="domain" description="TACO1/YebC-like N-terminal" evidence="9">
    <location>
        <begin position="5"/>
        <end position="75"/>
    </location>
</feature>
<dbReference type="HAMAP" id="MF_00693">
    <property type="entry name" value="Transcrip_reg_TACO1"/>
    <property type="match status" value="1"/>
</dbReference>
<evidence type="ECO:0000256" key="7">
    <source>
        <dbReference type="SAM" id="MobiDB-lite"/>
    </source>
</evidence>
<feature type="region of interest" description="Disordered" evidence="7">
    <location>
        <begin position="1"/>
        <end position="22"/>
    </location>
</feature>
<evidence type="ECO:0000313" key="10">
    <source>
        <dbReference type="EMBL" id="OGY27548.1"/>
    </source>
</evidence>
<dbReference type="NCBIfam" id="NF001030">
    <property type="entry name" value="PRK00110.1"/>
    <property type="match status" value="1"/>
</dbReference>
<keyword evidence="4 6" id="KW-0238">DNA-binding</keyword>
<evidence type="ECO:0000256" key="2">
    <source>
        <dbReference type="ARBA" id="ARBA00022490"/>
    </source>
</evidence>
<keyword evidence="3 6" id="KW-0805">Transcription regulation</keyword>
<comment type="subcellular location">
    <subcellularLocation>
        <location evidence="6">Cytoplasm</location>
    </subcellularLocation>
</comment>
<dbReference type="PANTHER" id="PTHR12532">
    <property type="entry name" value="TRANSLATIONAL ACTIVATOR OF CYTOCHROME C OXIDASE 1"/>
    <property type="match status" value="1"/>
</dbReference>
<dbReference type="EMBL" id="MHCU01000033">
    <property type="protein sequence ID" value="OGY27548.1"/>
    <property type="molecule type" value="Genomic_DNA"/>
</dbReference>